<reference evidence="6" key="1">
    <citation type="submission" date="2024-07" db="EMBL/GenBank/DDBJ databases">
        <authorList>
            <person name="Biller S.J."/>
        </authorList>
    </citation>
    <scope>NUCLEOTIDE SEQUENCE</scope>
    <source>
        <strain evidence="6">WC2401</strain>
    </source>
</reference>
<feature type="region of interest" description="Disordered" evidence="2">
    <location>
        <begin position="562"/>
        <end position="584"/>
    </location>
</feature>
<gene>
    <name evidence="6" type="ORF">AB3G35_12000</name>
</gene>
<protein>
    <submittedName>
        <fullName evidence="6">CS1-pili formation C-terminal domain-containing protein</fullName>
    </submittedName>
</protein>
<organism evidence="6">
    <name type="scientific">Pseudomonas sp. WC2401</name>
    <dbReference type="NCBI Taxonomy" id="3234143"/>
    <lineage>
        <taxon>Bacteria</taxon>
        <taxon>Pseudomonadati</taxon>
        <taxon>Pseudomonadota</taxon>
        <taxon>Gammaproteobacteria</taxon>
        <taxon>Pseudomonadales</taxon>
        <taxon>Pseudomonadaceae</taxon>
        <taxon>Pseudomonas</taxon>
    </lineage>
</organism>
<feature type="domain" description="Pilus assembly protein C-terminal" evidence="4">
    <location>
        <begin position="731"/>
        <end position="825"/>
    </location>
</feature>
<feature type="chain" id="PRO_5044239183" evidence="3">
    <location>
        <begin position="24"/>
        <end position="842"/>
    </location>
</feature>
<dbReference type="Pfam" id="PF15976">
    <property type="entry name" value="CooC_C"/>
    <property type="match status" value="1"/>
</dbReference>
<name>A0AB39WPX2_9PSED</name>
<feature type="domain" description="Pilus assembly protein E-set like" evidence="5">
    <location>
        <begin position="273"/>
        <end position="338"/>
    </location>
</feature>
<dbReference type="AlphaFoldDB" id="A0AB39WPX2"/>
<evidence type="ECO:0000256" key="3">
    <source>
        <dbReference type="SAM" id="SignalP"/>
    </source>
</evidence>
<proteinExistence type="predicted"/>
<dbReference type="InterPro" id="IPR031917">
    <property type="entry name" value="Pilus_assem_C"/>
</dbReference>
<dbReference type="EMBL" id="CP165623">
    <property type="protein sequence ID" value="XDV03825.1"/>
    <property type="molecule type" value="Genomic_DNA"/>
</dbReference>
<keyword evidence="1 3" id="KW-0732">Signal</keyword>
<evidence type="ECO:0000259" key="5">
    <source>
        <dbReference type="Pfam" id="PF16967"/>
    </source>
</evidence>
<dbReference type="Pfam" id="PF16967">
    <property type="entry name" value="TcfC"/>
    <property type="match status" value="1"/>
</dbReference>
<accession>A0AB39WPX2</accession>
<dbReference type="InterPro" id="IPR032636">
    <property type="entry name" value="Pilus_assem_E-set-like_dom"/>
</dbReference>
<evidence type="ECO:0000256" key="2">
    <source>
        <dbReference type="SAM" id="MobiDB-lite"/>
    </source>
</evidence>
<sequence length="842" mass="91694">MFPMTCIAATLASLMCFATLAVAAGNSITPKRLLEQAKGLPADFEEHLFDVPLAVQVERDSQLVGEALIVLSRDDRITLLEFTDYNESQISPNERDIWADHLKQGTPLGACTSKCPEQLLAIHYNLENSMVSLLTEKAEQQFQQSQYYDLPIDGSTGLILRNQLNLTGGQQEYLGGRYGLEASSSLGKWTQTLNLQLNRIGGPQENQIRHAVYSAYTQRELPGSFLRLGYFIPGSEGLTRQIRTLGDNPDTAFGVMYGSSDSLSITLPKPSIYPIYVTPNRQATAQIYRNGVLINTQPVAAGLQSLDTRPLPGGIYEVQVRLVEDDQVSSTTTELVYKPSNWRNLDNPWRYNLFAGRESTLLSNWDDKASGEMTAGGAVNYLLHPRVVLGVSGRQVKGNVQWGTSIDWTLSGAVGFYANLYQTKNHGTGVDLNSQYNYGTGSIIFTHNRSWLDTRDTYETLPDGTYLRPKTAYLGQVSRSSASLNHRFGVRNTFSARLSHSDGYTQGYGLDLGWTQMTHLFGSDGNWRLSVFDRPASLSSANTRNRGFDLSFSLALGGPGERWSASLGSRTSRDGERNNNASLSYSKDLKDHTLQSVAATANIDAYGIGLNGRTSFQLDAFGGDLFLQRSSYNGNFSGGLNLDSTVALSGSKLAMTSQPGGQGAGLIVDVESDVADIDLRADDLSGSSTVLRPGRNFIPITAYKNSSVSFDFQGTDVPAAAIQPPRTRYHLNKGGVGYRKINVAKTVTVLGRLLDPQGKPLKGHHIINHASRGVSEVDGFFSMEMNAGAPTLEVRKGEALLCQLAIDMSTTAMQANVLEIGDVRCIPETLTRSVTGDNVAGL</sequence>
<dbReference type="RefSeq" id="WP_029611360.1">
    <property type="nucleotide sequence ID" value="NZ_CP165623.1"/>
</dbReference>
<evidence type="ECO:0000313" key="6">
    <source>
        <dbReference type="EMBL" id="XDV03825.1"/>
    </source>
</evidence>
<evidence type="ECO:0000259" key="4">
    <source>
        <dbReference type="Pfam" id="PF15976"/>
    </source>
</evidence>
<evidence type="ECO:0000256" key="1">
    <source>
        <dbReference type="ARBA" id="ARBA00022729"/>
    </source>
</evidence>
<dbReference type="GeneID" id="72389030"/>
<feature type="signal peptide" evidence="3">
    <location>
        <begin position="1"/>
        <end position="23"/>
    </location>
</feature>